<name>E9HYF3_DAPPU</name>
<dbReference type="InParanoid" id="E9HYF3"/>
<dbReference type="AlphaFoldDB" id="E9HYF3"/>
<keyword evidence="2" id="KW-1185">Reference proteome</keyword>
<dbReference type="Proteomes" id="UP000000305">
    <property type="component" value="Unassembled WGS sequence"/>
</dbReference>
<sequence>MMLNVGKKDVLTVLDVKAAVPVSVIELCGESITSSRFVRNLGATFDANLNMEKHATDICRRAFYHIHRIGLIRKYLDQSATARIISAFVLSLLDNGNSLLLGLLGKQLDRLQSVQNSAVRLINRTSRMEHITPPVGCTTLAADPTAVSRTHLDVLQRDINIDIGNPMDVGIVELGIHSTKFLLYHDMFSKGSDMNIRGAFCRNF</sequence>
<proteinExistence type="predicted"/>
<dbReference type="STRING" id="6669.E9HYF3"/>
<organism evidence="1 2">
    <name type="scientific">Daphnia pulex</name>
    <name type="common">Water flea</name>
    <dbReference type="NCBI Taxonomy" id="6669"/>
    <lineage>
        <taxon>Eukaryota</taxon>
        <taxon>Metazoa</taxon>
        <taxon>Ecdysozoa</taxon>
        <taxon>Arthropoda</taxon>
        <taxon>Crustacea</taxon>
        <taxon>Branchiopoda</taxon>
        <taxon>Diplostraca</taxon>
        <taxon>Cladocera</taxon>
        <taxon>Anomopoda</taxon>
        <taxon>Daphniidae</taxon>
        <taxon>Daphnia</taxon>
    </lineage>
</organism>
<reference evidence="1 2" key="1">
    <citation type="journal article" date="2011" name="Science">
        <title>The ecoresponsive genome of Daphnia pulex.</title>
        <authorList>
            <person name="Colbourne J.K."/>
            <person name="Pfrender M.E."/>
            <person name="Gilbert D."/>
            <person name="Thomas W.K."/>
            <person name="Tucker A."/>
            <person name="Oakley T.H."/>
            <person name="Tokishita S."/>
            <person name="Aerts A."/>
            <person name="Arnold G.J."/>
            <person name="Basu M.K."/>
            <person name="Bauer D.J."/>
            <person name="Caceres C.E."/>
            <person name="Carmel L."/>
            <person name="Casola C."/>
            <person name="Choi J.H."/>
            <person name="Detter J.C."/>
            <person name="Dong Q."/>
            <person name="Dusheyko S."/>
            <person name="Eads B.D."/>
            <person name="Frohlich T."/>
            <person name="Geiler-Samerotte K.A."/>
            <person name="Gerlach D."/>
            <person name="Hatcher P."/>
            <person name="Jogdeo S."/>
            <person name="Krijgsveld J."/>
            <person name="Kriventseva E.V."/>
            <person name="Kultz D."/>
            <person name="Laforsch C."/>
            <person name="Lindquist E."/>
            <person name="Lopez J."/>
            <person name="Manak J.R."/>
            <person name="Muller J."/>
            <person name="Pangilinan J."/>
            <person name="Patwardhan R.P."/>
            <person name="Pitluck S."/>
            <person name="Pritham E.J."/>
            <person name="Rechtsteiner A."/>
            <person name="Rho M."/>
            <person name="Rogozin I.B."/>
            <person name="Sakarya O."/>
            <person name="Salamov A."/>
            <person name="Schaack S."/>
            <person name="Shapiro H."/>
            <person name="Shiga Y."/>
            <person name="Skalitzky C."/>
            <person name="Smith Z."/>
            <person name="Souvorov A."/>
            <person name="Sung W."/>
            <person name="Tang Z."/>
            <person name="Tsuchiya D."/>
            <person name="Tu H."/>
            <person name="Vos H."/>
            <person name="Wang M."/>
            <person name="Wolf Y.I."/>
            <person name="Yamagata H."/>
            <person name="Yamada T."/>
            <person name="Ye Y."/>
            <person name="Shaw J.R."/>
            <person name="Andrews J."/>
            <person name="Crease T.J."/>
            <person name="Tang H."/>
            <person name="Lucas S.M."/>
            <person name="Robertson H.M."/>
            <person name="Bork P."/>
            <person name="Koonin E.V."/>
            <person name="Zdobnov E.M."/>
            <person name="Grigoriev I.V."/>
            <person name="Lynch M."/>
            <person name="Boore J.L."/>
        </authorList>
    </citation>
    <scope>NUCLEOTIDE SEQUENCE [LARGE SCALE GENOMIC DNA]</scope>
</reference>
<dbReference type="PhylomeDB" id="E9HYF3"/>
<protein>
    <submittedName>
        <fullName evidence="1">Uncharacterized protein</fullName>
    </submittedName>
</protein>
<gene>
    <name evidence="1" type="ORF">DAPPUDRAFT_268823</name>
</gene>
<dbReference type="OrthoDB" id="6148338at2759"/>
<dbReference type="KEGG" id="dpx:DAPPUDRAFT_268823"/>
<dbReference type="EMBL" id="GL733148">
    <property type="protein sequence ID" value="EFX63227.1"/>
    <property type="molecule type" value="Genomic_DNA"/>
</dbReference>
<dbReference type="HOGENOM" id="CLU_1344499_0_0_1"/>
<evidence type="ECO:0000313" key="1">
    <source>
        <dbReference type="EMBL" id="EFX63227.1"/>
    </source>
</evidence>
<evidence type="ECO:0000313" key="2">
    <source>
        <dbReference type="Proteomes" id="UP000000305"/>
    </source>
</evidence>
<accession>E9HYF3</accession>